<keyword evidence="5 6" id="KW-0233">DNA recombination</keyword>
<keyword evidence="3 6" id="KW-0815">Transposition</keyword>
<evidence type="ECO:0000313" key="7">
    <source>
        <dbReference type="EMBL" id="MFC7280250.1"/>
    </source>
</evidence>
<name>A0ABW2I5U9_9ACTN</name>
<dbReference type="PROSITE" id="PS01007">
    <property type="entry name" value="TRANSPOSASE_MUTATOR"/>
    <property type="match status" value="1"/>
</dbReference>
<evidence type="ECO:0000256" key="3">
    <source>
        <dbReference type="ARBA" id="ARBA00022578"/>
    </source>
</evidence>
<comment type="similarity">
    <text evidence="2 6">Belongs to the transposase mutator family.</text>
</comment>
<dbReference type="EMBL" id="JBHTBJ010000107">
    <property type="protein sequence ID" value="MFC7280250.1"/>
    <property type="molecule type" value="Genomic_DNA"/>
</dbReference>
<protein>
    <recommendedName>
        <fullName evidence="6">Mutator family transposase</fullName>
    </recommendedName>
</protein>
<dbReference type="Pfam" id="PF00872">
    <property type="entry name" value="Transposase_mut"/>
    <property type="match status" value="1"/>
</dbReference>
<keyword evidence="8" id="KW-1185">Reference proteome</keyword>
<evidence type="ECO:0000313" key="8">
    <source>
        <dbReference type="Proteomes" id="UP001596548"/>
    </source>
</evidence>
<evidence type="ECO:0000256" key="4">
    <source>
        <dbReference type="ARBA" id="ARBA00023125"/>
    </source>
</evidence>
<evidence type="ECO:0000256" key="5">
    <source>
        <dbReference type="ARBA" id="ARBA00023172"/>
    </source>
</evidence>
<dbReference type="InterPro" id="IPR001207">
    <property type="entry name" value="Transposase_mutator"/>
</dbReference>
<evidence type="ECO:0000256" key="2">
    <source>
        <dbReference type="ARBA" id="ARBA00010961"/>
    </source>
</evidence>
<sequence length="433" mass="47317">MLTVVNPDEPTPVTVSEGAVSGGSLIDEIVRDGARRMLAAALEAEVAAYIAAHAGELDEKGRRLVVRNGHAMPRQVLTSAGAVEVVAPRVNDKRVDEVSGERKRFASAILPAWCRKSPQINEVLPLLYLHGLSSSDFVPALQQFLGTSSGLSAATITRLTVQWQDEARAFGDRDLSGADYVYLWADGVHLNVRLDEAKLCLLVMVGVRVDGRKELVALAEGYRESTESWADLLRDCKRRGMRAPVLAAGDGALGFWNALREVFPTTREQRCWFHKIANVLGALPKSAHPGAKKALAEIWNAEDREHARRAVAAFKLAYGGKFGKAVAKVVDDLDELLAFYDFPAEHWVHLRTTNPIESTFATVRHRTKVTKGPGSKAAGLAMAFKLIEAAQQRWRAVNAPHLVALVRAGARFERGKLVERPATEQRITETAAA</sequence>
<proteinExistence type="inferred from homology"/>
<gene>
    <name evidence="7" type="ORF">ACFQS1_40390</name>
</gene>
<dbReference type="Proteomes" id="UP001596548">
    <property type="component" value="Unassembled WGS sequence"/>
</dbReference>
<dbReference type="PANTHER" id="PTHR33217:SF9">
    <property type="entry name" value="MUTATOR FAMILY TRANSPOSASE"/>
    <property type="match status" value="1"/>
</dbReference>
<evidence type="ECO:0000256" key="1">
    <source>
        <dbReference type="ARBA" id="ARBA00002190"/>
    </source>
</evidence>
<keyword evidence="4 6" id="KW-0238">DNA-binding</keyword>
<dbReference type="PANTHER" id="PTHR33217">
    <property type="entry name" value="TRANSPOSASE FOR INSERTION SEQUENCE ELEMENT IS1081"/>
    <property type="match status" value="1"/>
</dbReference>
<dbReference type="RefSeq" id="WP_378978360.1">
    <property type="nucleotide sequence ID" value="NZ_JBHTBJ010000107.1"/>
</dbReference>
<evidence type="ECO:0000256" key="6">
    <source>
        <dbReference type="RuleBase" id="RU365089"/>
    </source>
</evidence>
<keyword evidence="6" id="KW-0814">Transposable element</keyword>
<accession>A0ABW2I5U9</accession>
<comment type="function">
    <text evidence="1 6">Required for the transposition of the insertion element.</text>
</comment>
<dbReference type="NCBIfam" id="NF033543">
    <property type="entry name" value="transpos_IS256"/>
    <property type="match status" value="1"/>
</dbReference>
<organism evidence="7 8">
    <name type="scientific">Paractinoplanes rhizophilus</name>
    <dbReference type="NCBI Taxonomy" id="1416877"/>
    <lineage>
        <taxon>Bacteria</taxon>
        <taxon>Bacillati</taxon>
        <taxon>Actinomycetota</taxon>
        <taxon>Actinomycetes</taxon>
        <taxon>Micromonosporales</taxon>
        <taxon>Micromonosporaceae</taxon>
        <taxon>Paractinoplanes</taxon>
    </lineage>
</organism>
<comment type="caution">
    <text evidence="7">The sequence shown here is derived from an EMBL/GenBank/DDBJ whole genome shotgun (WGS) entry which is preliminary data.</text>
</comment>
<reference evidence="8" key="1">
    <citation type="journal article" date="2019" name="Int. J. Syst. Evol. Microbiol.">
        <title>The Global Catalogue of Microorganisms (GCM) 10K type strain sequencing project: providing services to taxonomists for standard genome sequencing and annotation.</title>
        <authorList>
            <consortium name="The Broad Institute Genomics Platform"/>
            <consortium name="The Broad Institute Genome Sequencing Center for Infectious Disease"/>
            <person name="Wu L."/>
            <person name="Ma J."/>
        </authorList>
    </citation>
    <scope>NUCLEOTIDE SEQUENCE [LARGE SCALE GENOMIC DNA]</scope>
    <source>
        <strain evidence="8">XZYJT-10</strain>
    </source>
</reference>